<dbReference type="Proteomes" id="UP000076154">
    <property type="component" value="Unassembled WGS sequence"/>
</dbReference>
<dbReference type="EMBL" id="LUEZ02000012">
    <property type="protein sequence ID" value="RDB28145.1"/>
    <property type="molecule type" value="Genomic_DNA"/>
</dbReference>
<evidence type="ECO:0000313" key="1">
    <source>
        <dbReference type="EMBL" id="RDB28145.1"/>
    </source>
</evidence>
<evidence type="ECO:0000313" key="2">
    <source>
        <dbReference type="Proteomes" id="UP000076154"/>
    </source>
</evidence>
<sequence>MLIAKLPDIGWFLKPRTLLDSSTGERVKTRHRQLDVLRMIGDSEHDPVPTGSLRTGGPTVPWFELRLGPSVTAFALIMQSQHSSYSFDHGLFNDIEPQISSEVAVLYPHAMGLLHRDS</sequence>
<protein>
    <submittedName>
        <fullName evidence="1">Uncharacterized protein</fullName>
    </submittedName>
</protein>
<name>A0A369K642_HYPMA</name>
<feature type="non-terminal residue" evidence="1">
    <location>
        <position position="118"/>
    </location>
</feature>
<keyword evidence="2" id="KW-1185">Reference proteome</keyword>
<dbReference type="InParanoid" id="A0A369K642"/>
<comment type="caution">
    <text evidence="1">The sequence shown here is derived from an EMBL/GenBank/DDBJ whole genome shotgun (WGS) entry which is preliminary data.</text>
</comment>
<dbReference type="AlphaFoldDB" id="A0A369K642"/>
<reference evidence="1" key="1">
    <citation type="submission" date="2018-04" db="EMBL/GenBank/DDBJ databases">
        <title>Whole genome sequencing of Hypsizygus marmoreus.</title>
        <authorList>
            <person name="Choi I.-G."/>
            <person name="Min B."/>
            <person name="Kim J.-G."/>
            <person name="Kim S."/>
            <person name="Oh Y.-L."/>
            <person name="Kong W.-S."/>
            <person name="Park H."/>
            <person name="Jeong J."/>
            <person name="Song E.-S."/>
        </authorList>
    </citation>
    <scope>NUCLEOTIDE SEQUENCE [LARGE SCALE GENOMIC DNA]</scope>
    <source>
        <strain evidence="1">51987-8</strain>
    </source>
</reference>
<organism evidence="1 2">
    <name type="scientific">Hypsizygus marmoreus</name>
    <name type="common">White beech mushroom</name>
    <name type="synonym">Agaricus marmoreus</name>
    <dbReference type="NCBI Taxonomy" id="39966"/>
    <lineage>
        <taxon>Eukaryota</taxon>
        <taxon>Fungi</taxon>
        <taxon>Dikarya</taxon>
        <taxon>Basidiomycota</taxon>
        <taxon>Agaricomycotina</taxon>
        <taxon>Agaricomycetes</taxon>
        <taxon>Agaricomycetidae</taxon>
        <taxon>Agaricales</taxon>
        <taxon>Tricholomatineae</taxon>
        <taxon>Lyophyllaceae</taxon>
        <taxon>Hypsizygus</taxon>
    </lineage>
</organism>
<accession>A0A369K642</accession>
<proteinExistence type="predicted"/>
<gene>
    <name evidence="1" type="ORF">Hypma_001399</name>
</gene>